<gene>
    <name evidence="2" type="ORF">RR48_07053</name>
</gene>
<feature type="region of interest" description="Disordered" evidence="1">
    <location>
        <begin position="65"/>
        <end position="86"/>
    </location>
</feature>
<sequence>MIVLYLLLVAFAAAQDTDIDSNDITVNKPDISFELEDLGDYSDGQIYSWLDYIIKLSRAYDDNYKKEESSSSSEEMSSKHVKNSSDPETYIEENLNIVDDYENNILEEPTRRMFSPLELLGSFLSGKKKVLNGINEGVLGGKTILDGIHEITNGLGEFLATT</sequence>
<dbReference type="AlphaFoldDB" id="A0A194R6N2"/>
<dbReference type="Proteomes" id="UP000053240">
    <property type="component" value="Unassembled WGS sequence"/>
</dbReference>
<dbReference type="InParanoid" id="A0A194R6N2"/>
<name>A0A194R6N2_PAPMA</name>
<evidence type="ECO:0000256" key="1">
    <source>
        <dbReference type="SAM" id="MobiDB-lite"/>
    </source>
</evidence>
<keyword evidence="3" id="KW-1185">Reference proteome</keyword>
<protein>
    <submittedName>
        <fullName evidence="2">Uncharacterized protein</fullName>
    </submittedName>
</protein>
<reference evidence="2 3" key="1">
    <citation type="journal article" date="2015" name="Nat. Commun.">
        <title>Outbred genome sequencing and CRISPR/Cas9 gene editing in butterflies.</title>
        <authorList>
            <person name="Li X."/>
            <person name="Fan D."/>
            <person name="Zhang W."/>
            <person name="Liu G."/>
            <person name="Zhang L."/>
            <person name="Zhao L."/>
            <person name="Fang X."/>
            <person name="Chen L."/>
            <person name="Dong Y."/>
            <person name="Chen Y."/>
            <person name="Ding Y."/>
            <person name="Zhao R."/>
            <person name="Feng M."/>
            <person name="Zhu Y."/>
            <person name="Feng Y."/>
            <person name="Jiang X."/>
            <person name="Zhu D."/>
            <person name="Xiang H."/>
            <person name="Feng X."/>
            <person name="Li S."/>
            <person name="Wang J."/>
            <person name="Zhang G."/>
            <person name="Kronforst M.R."/>
            <person name="Wang W."/>
        </authorList>
    </citation>
    <scope>NUCLEOTIDE SEQUENCE [LARGE SCALE GENOMIC DNA]</scope>
    <source>
        <strain evidence="2">Ya'a_city_454_Pm</strain>
        <tissue evidence="2">Whole body</tissue>
    </source>
</reference>
<accession>A0A194R6N2</accession>
<evidence type="ECO:0000313" key="3">
    <source>
        <dbReference type="Proteomes" id="UP000053240"/>
    </source>
</evidence>
<dbReference type="EMBL" id="KQ460627">
    <property type="protein sequence ID" value="KPJ13473.1"/>
    <property type="molecule type" value="Genomic_DNA"/>
</dbReference>
<evidence type="ECO:0000313" key="2">
    <source>
        <dbReference type="EMBL" id="KPJ13473.1"/>
    </source>
</evidence>
<proteinExistence type="predicted"/>
<organism evidence="2 3">
    <name type="scientific">Papilio machaon</name>
    <name type="common">Old World swallowtail butterfly</name>
    <dbReference type="NCBI Taxonomy" id="76193"/>
    <lineage>
        <taxon>Eukaryota</taxon>
        <taxon>Metazoa</taxon>
        <taxon>Ecdysozoa</taxon>
        <taxon>Arthropoda</taxon>
        <taxon>Hexapoda</taxon>
        <taxon>Insecta</taxon>
        <taxon>Pterygota</taxon>
        <taxon>Neoptera</taxon>
        <taxon>Endopterygota</taxon>
        <taxon>Lepidoptera</taxon>
        <taxon>Glossata</taxon>
        <taxon>Ditrysia</taxon>
        <taxon>Papilionoidea</taxon>
        <taxon>Papilionidae</taxon>
        <taxon>Papilioninae</taxon>
        <taxon>Papilio</taxon>
    </lineage>
</organism>